<keyword evidence="4" id="KW-0472">Membrane</keyword>
<feature type="transmembrane region" description="Helical" evidence="4">
    <location>
        <begin position="297"/>
        <end position="318"/>
    </location>
</feature>
<evidence type="ECO:0000259" key="5">
    <source>
        <dbReference type="PROSITE" id="PS01124"/>
    </source>
</evidence>
<dbReference type="InterPro" id="IPR018060">
    <property type="entry name" value="HTH_AraC"/>
</dbReference>
<dbReference type="Pfam" id="PF12833">
    <property type="entry name" value="HTH_18"/>
    <property type="match status" value="1"/>
</dbReference>
<protein>
    <submittedName>
        <fullName evidence="6">Helix-turn-helix domain-containing protein</fullName>
    </submittedName>
</protein>
<keyword evidence="2" id="KW-0238">DNA-binding</keyword>
<dbReference type="PANTHER" id="PTHR43280">
    <property type="entry name" value="ARAC-FAMILY TRANSCRIPTIONAL REGULATOR"/>
    <property type="match status" value="1"/>
</dbReference>
<dbReference type="PANTHER" id="PTHR43280:SF2">
    <property type="entry name" value="HTH-TYPE TRANSCRIPTIONAL REGULATOR EXSA"/>
    <property type="match status" value="1"/>
</dbReference>
<dbReference type="SUPFAM" id="SSF46689">
    <property type="entry name" value="Homeodomain-like"/>
    <property type="match status" value="1"/>
</dbReference>
<comment type="caution">
    <text evidence="6">The sequence shown here is derived from an EMBL/GenBank/DDBJ whole genome shotgun (WGS) entry which is preliminary data.</text>
</comment>
<accession>A0ABW4YGA1</accession>
<evidence type="ECO:0000256" key="3">
    <source>
        <dbReference type="ARBA" id="ARBA00023163"/>
    </source>
</evidence>
<dbReference type="InterPro" id="IPR041522">
    <property type="entry name" value="CdaR_GGDEF"/>
</dbReference>
<dbReference type="Proteomes" id="UP001597362">
    <property type="component" value="Unassembled WGS sequence"/>
</dbReference>
<evidence type="ECO:0000313" key="7">
    <source>
        <dbReference type="Proteomes" id="UP001597362"/>
    </source>
</evidence>
<sequence length="736" mass="85507">MQIDKTKQSTFFHKYLWSYLFFLFVSLTISIYAYQQSIYTMKQEAEQLNETILTQSEAALHDVLSEIKETVALLSLDTDVLQLMITADYPWQPEVIYQFSELQKNKLSMLSTSPTFSQLFIHFNHSDAVLSKDAVWSLTDLPLRINDESYADWIKQAIATKRVNQFIRLESVSNRSHTEPYLAYISTLPMSNQQLIDGAIVIFIEEKSITQLFQQLLAEESAFAMIWDEQQQLLVAENRAHHELPSELQLATVGEIRTKVQDELLLTSYHSPYNGWQYQIGIPTKHVFAKADNLKRLNMMILAIGLIVGTLAALWLAYRSSRPVAELYDSVRSLTRTVQHHTMLQIRANEQKSALQQACLERAIRGRFADAGELSHHFEQAGLALAGNWYAVAIVKLLPNVYIEKAALNEEQLLRVIQEQLEELFVSVGYICRLGQAELAVVYVITEQVANATLWPEQLQSMQMDWWHEYYCRTAIATGLFYNQPLQIWRSYNEALQVLDSEKVLEHVTIHHYEQLQLPTDHYYYPLELEMLVTKSVQTGDLEQLEQWLTQLDIQNYQLRQLSQKNERLLLDELLATVYKLGDQFKPVWDEVWPERNDRNELSTISISFAQVTLLLKNCCMQVHEKRLRKQHQLFTSIKDYIDQHYSDYNLSLSLVAEQCKQSESFVSVFFKEHMGITFSEYVEQLRLEAAKVLLTDMDQSIAMIAETVGYGNDKTFRRAFKRVYGIQPTSYRKNQ</sequence>
<keyword evidence="1" id="KW-0805">Transcription regulation</keyword>
<proteinExistence type="predicted"/>
<evidence type="ECO:0000256" key="2">
    <source>
        <dbReference type="ARBA" id="ARBA00023125"/>
    </source>
</evidence>
<organism evidence="6 7">
    <name type="scientific">Paenibacillus yanchengensis</name>
    <dbReference type="NCBI Taxonomy" id="2035833"/>
    <lineage>
        <taxon>Bacteria</taxon>
        <taxon>Bacillati</taxon>
        <taxon>Bacillota</taxon>
        <taxon>Bacilli</taxon>
        <taxon>Bacillales</taxon>
        <taxon>Paenibacillaceae</taxon>
        <taxon>Paenibacillus</taxon>
    </lineage>
</organism>
<dbReference type="RefSeq" id="WP_377769645.1">
    <property type="nucleotide sequence ID" value="NZ_JBHUHO010000007.1"/>
</dbReference>
<feature type="transmembrane region" description="Helical" evidence="4">
    <location>
        <begin position="15"/>
        <end position="34"/>
    </location>
</feature>
<keyword evidence="3" id="KW-0804">Transcription</keyword>
<dbReference type="EMBL" id="JBHUHO010000007">
    <property type="protein sequence ID" value="MFD2114630.1"/>
    <property type="molecule type" value="Genomic_DNA"/>
</dbReference>
<evidence type="ECO:0000256" key="1">
    <source>
        <dbReference type="ARBA" id="ARBA00023015"/>
    </source>
</evidence>
<keyword evidence="7" id="KW-1185">Reference proteome</keyword>
<dbReference type="SMART" id="SM00342">
    <property type="entry name" value="HTH_ARAC"/>
    <property type="match status" value="1"/>
</dbReference>
<keyword evidence="4" id="KW-1133">Transmembrane helix</keyword>
<dbReference type="Gene3D" id="1.10.10.60">
    <property type="entry name" value="Homeodomain-like"/>
    <property type="match status" value="2"/>
</dbReference>
<dbReference type="InterPro" id="IPR009057">
    <property type="entry name" value="Homeodomain-like_sf"/>
</dbReference>
<reference evidence="7" key="1">
    <citation type="journal article" date="2019" name="Int. J. Syst. Evol. Microbiol.">
        <title>The Global Catalogue of Microorganisms (GCM) 10K type strain sequencing project: providing services to taxonomists for standard genome sequencing and annotation.</title>
        <authorList>
            <consortium name="The Broad Institute Genomics Platform"/>
            <consortium name="The Broad Institute Genome Sequencing Center for Infectious Disease"/>
            <person name="Wu L."/>
            <person name="Ma J."/>
        </authorList>
    </citation>
    <scope>NUCLEOTIDE SEQUENCE [LARGE SCALE GENOMIC DNA]</scope>
    <source>
        <strain evidence="7">GH52</strain>
    </source>
</reference>
<dbReference type="PROSITE" id="PS01124">
    <property type="entry name" value="HTH_ARAC_FAMILY_2"/>
    <property type="match status" value="1"/>
</dbReference>
<name>A0ABW4YGA1_9BACL</name>
<dbReference type="Pfam" id="PF17853">
    <property type="entry name" value="GGDEF_2"/>
    <property type="match status" value="1"/>
</dbReference>
<keyword evidence="4" id="KW-0812">Transmembrane</keyword>
<feature type="domain" description="HTH araC/xylS-type" evidence="5">
    <location>
        <begin position="636"/>
        <end position="735"/>
    </location>
</feature>
<evidence type="ECO:0000256" key="4">
    <source>
        <dbReference type="SAM" id="Phobius"/>
    </source>
</evidence>
<evidence type="ECO:0000313" key="6">
    <source>
        <dbReference type="EMBL" id="MFD2114630.1"/>
    </source>
</evidence>
<gene>
    <name evidence="6" type="ORF">ACFSJH_02565</name>
</gene>